<comment type="caution">
    <text evidence="5">The sequence shown here is derived from an EMBL/GenBank/DDBJ whole genome shotgun (WGS) entry which is preliminary data.</text>
</comment>
<keyword evidence="2" id="KW-0812">Transmembrane</keyword>
<evidence type="ECO:0000256" key="2">
    <source>
        <dbReference type="SAM" id="Phobius"/>
    </source>
</evidence>
<dbReference type="Gene3D" id="3.40.710.10">
    <property type="entry name" value="DD-peptidase/beta-lactamase superfamily"/>
    <property type="match status" value="1"/>
</dbReference>
<proteinExistence type="predicted"/>
<keyword evidence="5" id="KW-0378">Hydrolase</keyword>
<dbReference type="PANTHER" id="PTHR21581:SF33">
    <property type="entry name" value="D-ALANYL-D-ALANINE CARBOXYPEPTIDASE DACB"/>
    <property type="match status" value="1"/>
</dbReference>
<feature type="region of interest" description="Disordered" evidence="1">
    <location>
        <begin position="314"/>
        <end position="365"/>
    </location>
</feature>
<keyword evidence="2" id="KW-0472">Membrane</keyword>
<evidence type="ECO:0000313" key="5">
    <source>
        <dbReference type="EMBL" id="GAA2063325.1"/>
    </source>
</evidence>
<dbReference type="GO" id="GO:0004180">
    <property type="term" value="F:carboxypeptidase activity"/>
    <property type="evidence" value="ECO:0007669"/>
    <property type="project" value="UniProtKB-KW"/>
</dbReference>
<evidence type="ECO:0000259" key="4">
    <source>
        <dbReference type="Pfam" id="PF00768"/>
    </source>
</evidence>
<dbReference type="Proteomes" id="UP001500751">
    <property type="component" value="Unassembled WGS sequence"/>
</dbReference>
<feature type="transmembrane region" description="Helical" evidence="2">
    <location>
        <begin position="377"/>
        <end position="397"/>
    </location>
</feature>
<feature type="domain" description="Peptidase S11 D-alanyl-D-alanine carboxypeptidase A N-terminal" evidence="4">
    <location>
        <begin position="61"/>
        <end position="289"/>
    </location>
</feature>
<gene>
    <name evidence="5" type="ORF">GCM10009839_88260</name>
</gene>
<feature type="compositionally biased region" description="Pro residues" evidence="1">
    <location>
        <begin position="34"/>
        <end position="48"/>
    </location>
</feature>
<keyword evidence="5" id="KW-0121">Carboxypeptidase</keyword>
<protein>
    <submittedName>
        <fullName evidence="5">D-alanyl-D-alanine carboxypeptidase</fullName>
    </submittedName>
</protein>
<feature type="chain" id="PRO_5046222476" evidence="3">
    <location>
        <begin position="32"/>
        <end position="403"/>
    </location>
</feature>
<keyword evidence="5" id="KW-0645">Protease</keyword>
<evidence type="ECO:0000313" key="6">
    <source>
        <dbReference type="Proteomes" id="UP001500751"/>
    </source>
</evidence>
<feature type="region of interest" description="Disordered" evidence="1">
    <location>
        <begin position="29"/>
        <end position="48"/>
    </location>
</feature>
<accession>A0ABN2VIW8</accession>
<keyword evidence="6" id="KW-1185">Reference proteome</keyword>
<name>A0ABN2VIW8_9ACTN</name>
<dbReference type="SUPFAM" id="SSF56601">
    <property type="entry name" value="beta-lactamase/transpeptidase-like"/>
    <property type="match status" value="1"/>
</dbReference>
<evidence type="ECO:0000256" key="1">
    <source>
        <dbReference type="SAM" id="MobiDB-lite"/>
    </source>
</evidence>
<dbReference type="InterPro" id="IPR001967">
    <property type="entry name" value="Peptidase_S11_N"/>
</dbReference>
<dbReference type="PANTHER" id="PTHR21581">
    <property type="entry name" value="D-ALANYL-D-ALANINE CARBOXYPEPTIDASE"/>
    <property type="match status" value="1"/>
</dbReference>
<dbReference type="InterPro" id="IPR012338">
    <property type="entry name" value="Beta-lactam/transpept-like"/>
</dbReference>
<organism evidence="5 6">
    <name type="scientific">Catenulispora yoronensis</name>
    <dbReference type="NCBI Taxonomy" id="450799"/>
    <lineage>
        <taxon>Bacteria</taxon>
        <taxon>Bacillati</taxon>
        <taxon>Actinomycetota</taxon>
        <taxon>Actinomycetes</taxon>
        <taxon>Catenulisporales</taxon>
        <taxon>Catenulisporaceae</taxon>
        <taxon>Catenulispora</taxon>
    </lineage>
</organism>
<dbReference type="Pfam" id="PF00768">
    <property type="entry name" value="Peptidase_S11"/>
    <property type="match status" value="1"/>
</dbReference>
<dbReference type="EMBL" id="BAAAQN010000091">
    <property type="protein sequence ID" value="GAA2063325.1"/>
    <property type="molecule type" value="Genomic_DNA"/>
</dbReference>
<sequence>MIRRGFIGTAATGLLCLVAVGVLGTAGTAAAAPPATPTTPATPTPSPVVPAVAAPGTPPIPVEVNAGAFVLADQATGVVLAERAPHQKLRPASTLKVLTALALLPKLDPAAVHVAVPEDLTDFAKNEPGGSAVGVKPGLSYRVSDLWNGVFLRSGNDAVATLARMAGGVPATVDLMRQTAQRLHADDTTVVNADGYDADGQLSSAYDLALMGRAGLQDPGFRAYCSLQRAQFPSVNGTTYEIDNENRLLGKYQGMIGVKNGYTSLAHHTFVGAATRNGRTLVVSVFDAGTDIYQQTAKLLDWGFAVAPGTTGVDQLTTPDPLPHSTVPNEQLPPPDAAHRKASPDDPNAPSPLPSQAAAAPGKREDGSLVGDVFRTLLYIVLFLVLAVVVLRARVLLLRRRKG</sequence>
<keyword evidence="3" id="KW-0732">Signal</keyword>
<feature type="signal peptide" evidence="3">
    <location>
        <begin position="1"/>
        <end position="31"/>
    </location>
</feature>
<evidence type="ECO:0000256" key="3">
    <source>
        <dbReference type="SAM" id="SignalP"/>
    </source>
</evidence>
<reference evidence="5 6" key="1">
    <citation type="journal article" date="2019" name="Int. J. Syst. Evol. Microbiol.">
        <title>The Global Catalogue of Microorganisms (GCM) 10K type strain sequencing project: providing services to taxonomists for standard genome sequencing and annotation.</title>
        <authorList>
            <consortium name="The Broad Institute Genomics Platform"/>
            <consortium name="The Broad Institute Genome Sequencing Center for Infectious Disease"/>
            <person name="Wu L."/>
            <person name="Ma J."/>
        </authorList>
    </citation>
    <scope>NUCLEOTIDE SEQUENCE [LARGE SCALE GENOMIC DNA]</scope>
    <source>
        <strain evidence="5 6">JCM 16014</strain>
    </source>
</reference>
<keyword evidence="2" id="KW-1133">Transmembrane helix</keyword>